<evidence type="ECO:0000313" key="2">
    <source>
        <dbReference type="Proteomes" id="UP000483035"/>
    </source>
</evidence>
<proteinExistence type="predicted"/>
<accession>A0A6L9UC21</accession>
<sequence length="88" mass="10153">MSDRRISLYFGWSRPAETGAPLGVIDDSFPAVFELRRLFHPKFEELADSDRVDPGIAGFWITSRSRISLNSQNWRKPLQEMRRAKLSA</sequence>
<dbReference type="EMBL" id="WUEY01000009">
    <property type="protein sequence ID" value="NEI71826.1"/>
    <property type="molecule type" value="Genomic_DNA"/>
</dbReference>
<dbReference type="AlphaFoldDB" id="A0A6L9UC21"/>
<protein>
    <submittedName>
        <fullName evidence="1">Uncharacterized protein</fullName>
    </submittedName>
</protein>
<gene>
    <name evidence="1" type="ORF">GR212_19765</name>
</gene>
<comment type="caution">
    <text evidence="1">The sequence shown here is derived from an EMBL/GenBank/DDBJ whole genome shotgun (WGS) entry which is preliminary data.</text>
</comment>
<name>A0A6L9UC21_9HYPH</name>
<dbReference type="Proteomes" id="UP000483035">
    <property type="component" value="Unassembled WGS sequence"/>
</dbReference>
<organism evidence="1 2">
    <name type="scientific">Rhizobium lusitanum</name>
    <dbReference type="NCBI Taxonomy" id="293958"/>
    <lineage>
        <taxon>Bacteria</taxon>
        <taxon>Pseudomonadati</taxon>
        <taxon>Pseudomonadota</taxon>
        <taxon>Alphaproteobacteria</taxon>
        <taxon>Hyphomicrobiales</taxon>
        <taxon>Rhizobiaceae</taxon>
        <taxon>Rhizobium/Agrobacterium group</taxon>
        <taxon>Rhizobium</taxon>
    </lineage>
</organism>
<reference evidence="1 2" key="1">
    <citation type="submission" date="2019-12" db="EMBL/GenBank/DDBJ databases">
        <title>Rhizobium genotypes associated with high levels of biological nitrogen fixation by grain legumes in a temperate-maritime cropping system.</title>
        <authorList>
            <person name="Maluk M."/>
            <person name="Francesc Ferrando Molina F."/>
            <person name="Lopez Del Egido L."/>
            <person name="Lafos M."/>
            <person name="Langarica-Fuentes A."/>
            <person name="Gebre Yohannes G."/>
            <person name="Young M.W."/>
            <person name="Martin P."/>
            <person name="Gantlett R."/>
            <person name="Kenicer G."/>
            <person name="Hawes C."/>
            <person name="Begg G.S."/>
            <person name="Quilliam R.S."/>
            <person name="Squire G.R."/>
            <person name="Poole P.S."/>
            <person name="Young P.W."/>
            <person name="Iannetta P.M."/>
            <person name="James E.K."/>
        </authorList>
    </citation>
    <scope>NUCLEOTIDE SEQUENCE [LARGE SCALE GENOMIC DNA]</scope>
    <source>
        <strain evidence="1 2">JHI1118</strain>
    </source>
</reference>
<dbReference type="RefSeq" id="WP_163988548.1">
    <property type="nucleotide sequence ID" value="NZ_WUEY01000009.1"/>
</dbReference>
<evidence type="ECO:0000313" key="1">
    <source>
        <dbReference type="EMBL" id="NEI71826.1"/>
    </source>
</evidence>